<organism evidence="1">
    <name type="scientific">mine drainage metagenome</name>
    <dbReference type="NCBI Taxonomy" id="410659"/>
    <lineage>
        <taxon>unclassified sequences</taxon>
        <taxon>metagenomes</taxon>
        <taxon>ecological metagenomes</taxon>
    </lineage>
</organism>
<dbReference type="AlphaFoldDB" id="A0A1J5PQM7"/>
<evidence type="ECO:0000313" key="1">
    <source>
        <dbReference type="EMBL" id="OIQ73894.1"/>
    </source>
</evidence>
<name>A0A1J5PQM7_9ZZZZ</name>
<dbReference type="EMBL" id="MLJW01002699">
    <property type="protein sequence ID" value="OIQ73894.1"/>
    <property type="molecule type" value="Genomic_DNA"/>
</dbReference>
<sequence length="105" mass="10626">MVCDAYPGPLTVTVYVDGTGRFASTNVPTWPEVTVEAVRVVVPSVAVTVSPPRPLIAPSASGPVTVPANEATPCVSARLTTAVPPAVSDTSCDCAPKPVPAAVTR</sequence>
<protein>
    <submittedName>
        <fullName evidence="1">Uncharacterized protein</fullName>
    </submittedName>
</protein>
<comment type="caution">
    <text evidence="1">The sequence shown here is derived from an EMBL/GenBank/DDBJ whole genome shotgun (WGS) entry which is preliminary data.</text>
</comment>
<reference evidence="1" key="1">
    <citation type="submission" date="2016-10" db="EMBL/GenBank/DDBJ databases">
        <title>Sequence of Gallionella enrichment culture.</title>
        <authorList>
            <person name="Poehlein A."/>
            <person name="Muehling M."/>
            <person name="Daniel R."/>
        </authorList>
    </citation>
    <scope>NUCLEOTIDE SEQUENCE</scope>
</reference>
<proteinExistence type="predicted"/>
<accession>A0A1J5PQM7</accession>
<gene>
    <name evidence="1" type="ORF">GALL_444620</name>
</gene>